<evidence type="ECO:0000313" key="2">
    <source>
        <dbReference type="Proteomes" id="UP000093476"/>
    </source>
</evidence>
<dbReference type="STRING" id="286156.Ppb6_03365"/>
<evidence type="ECO:0000313" key="1">
    <source>
        <dbReference type="EMBL" id="OCQ51448.1"/>
    </source>
</evidence>
<dbReference type="Proteomes" id="UP000093476">
    <property type="component" value="Unassembled WGS sequence"/>
</dbReference>
<gene>
    <name evidence="1" type="ORF">Ppb6_03365</name>
</gene>
<protein>
    <submittedName>
        <fullName evidence="1">Uncharacterized protein</fullName>
    </submittedName>
</protein>
<sequence>MTGIFISTGQAVNYSQEKTVAMMSEMKQKTERVIEEVQALIPENFPLNISEPIFSGLRRQAAKLP</sequence>
<comment type="caution">
    <text evidence="1">The sequence shown here is derived from an EMBL/GenBank/DDBJ whole genome shotgun (WGS) entry which is preliminary data.</text>
</comment>
<keyword evidence="2" id="KW-1185">Reference proteome</keyword>
<name>A0A1C0U0J6_9GAMM</name>
<reference evidence="1 2" key="1">
    <citation type="submission" date="2015-12" db="EMBL/GenBank/DDBJ databases">
        <title>Genome comparisons provide insights into the role of secondary metabolites in the pathogenic phase of the Photorhabdus life cycle.</title>
        <authorList>
            <person name="Tobias N.J."/>
            <person name="Mishra B."/>
            <person name="Gupta D.K."/>
            <person name="Thines M."/>
            <person name="Stinear T.P."/>
            <person name="Bode H.B."/>
        </authorList>
    </citation>
    <scope>NUCLEOTIDE SEQUENCE [LARGE SCALE GENOMIC DNA]</scope>
    <source>
        <strain evidence="1 2">PB68.1</strain>
    </source>
</reference>
<organism evidence="1 2">
    <name type="scientific">Photorhabdus australis subsp. thailandensis</name>
    <dbReference type="NCBI Taxonomy" id="2805096"/>
    <lineage>
        <taxon>Bacteria</taxon>
        <taxon>Pseudomonadati</taxon>
        <taxon>Pseudomonadota</taxon>
        <taxon>Gammaproteobacteria</taxon>
        <taxon>Enterobacterales</taxon>
        <taxon>Morganellaceae</taxon>
        <taxon>Photorhabdus</taxon>
    </lineage>
</organism>
<dbReference type="AlphaFoldDB" id="A0A1C0U0J6"/>
<accession>A0A1C0U0J6</accession>
<proteinExistence type="predicted"/>
<dbReference type="RefSeq" id="WP_065824083.1">
    <property type="nucleotide sequence ID" value="NZ_CAWMQZ010000134.1"/>
</dbReference>
<dbReference type="EMBL" id="LOMY01000134">
    <property type="protein sequence ID" value="OCQ51448.1"/>
    <property type="molecule type" value="Genomic_DNA"/>
</dbReference>